<gene>
    <name evidence="2" type="primary">Tf2-9_331</name>
    <name evidence="2" type="ORF">TNIN_364411</name>
</gene>
<feature type="domain" description="DUF7041" evidence="1">
    <location>
        <begin position="2"/>
        <end position="44"/>
    </location>
</feature>
<evidence type="ECO:0000313" key="3">
    <source>
        <dbReference type="Proteomes" id="UP000886998"/>
    </source>
</evidence>
<evidence type="ECO:0000313" key="2">
    <source>
        <dbReference type="EMBL" id="GFY46422.1"/>
    </source>
</evidence>
<dbReference type="Pfam" id="PF23055">
    <property type="entry name" value="DUF7041"/>
    <property type="match status" value="1"/>
</dbReference>
<organism evidence="2 3">
    <name type="scientific">Trichonephila inaurata madagascariensis</name>
    <dbReference type="NCBI Taxonomy" id="2747483"/>
    <lineage>
        <taxon>Eukaryota</taxon>
        <taxon>Metazoa</taxon>
        <taxon>Ecdysozoa</taxon>
        <taxon>Arthropoda</taxon>
        <taxon>Chelicerata</taxon>
        <taxon>Arachnida</taxon>
        <taxon>Araneae</taxon>
        <taxon>Araneomorphae</taxon>
        <taxon>Entelegynae</taxon>
        <taxon>Araneoidea</taxon>
        <taxon>Nephilidae</taxon>
        <taxon>Trichonephila</taxon>
        <taxon>Trichonephila inaurata</taxon>
    </lineage>
</organism>
<keyword evidence="3" id="KW-1185">Reference proteome</keyword>
<name>A0A8X6X595_9ARAC</name>
<dbReference type="InterPro" id="IPR055469">
    <property type="entry name" value="DUF7041"/>
</dbReference>
<dbReference type="Proteomes" id="UP000886998">
    <property type="component" value="Unassembled WGS sequence"/>
</dbReference>
<evidence type="ECO:0000259" key="1">
    <source>
        <dbReference type="Pfam" id="PF23055"/>
    </source>
</evidence>
<reference evidence="2" key="1">
    <citation type="submission" date="2020-08" db="EMBL/GenBank/DDBJ databases">
        <title>Multicomponent nature underlies the extraordinary mechanical properties of spider dragline silk.</title>
        <authorList>
            <person name="Kono N."/>
            <person name="Nakamura H."/>
            <person name="Mori M."/>
            <person name="Yoshida Y."/>
            <person name="Ohtoshi R."/>
            <person name="Malay A.D."/>
            <person name="Moran D.A.P."/>
            <person name="Tomita M."/>
            <person name="Numata K."/>
            <person name="Arakawa K."/>
        </authorList>
    </citation>
    <scope>NUCLEOTIDE SEQUENCE</scope>
</reference>
<sequence length="112" mass="12508">MYDNTFQLGYPQTITDNKIKFNYIIAHLPPEAAAIVRDVIMNFDIISLKNGNSGFDKTSSHQDIRKLLLGDENGDRHLSELLCVMRRLKGSHSVPDEVTRAFPAASAYVSAI</sequence>
<dbReference type="OrthoDB" id="6415545at2759"/>
<protein>
    <submittedName>
        <fullName evidence="2">Transposon Tf2-9 polyprotein</fullName>
    </submittedName>
</protein>
<accession>A0A8X6X595</accession>
<comment type="caution">
    <text evidence="2">The sequence shown here is derived from an EMBL/GenBank/DDBJ whole genome shotgun (WGS) entry which is preliminary data.</text>
</comment>
<proteinExistence type="predicted"/>
<dbReference type="EMBL" id="BMAV01005386">
    <property type="protein sequence ID" value="GFY46422.1"/>
    <property type="molecule type" value="Genomic_DNA"/>
</dbReference>
<dbReference type="AlphaFoldDB" id="A0A8X6X595"/>